<accession>A0A1I4CW08</accession>
<sequence length="284" mass="31227">MGTEILVTGATGTVGSHVVSALADTDVSFKAGVRDPTAGDWPENCEPIAFDFERPETWGFAFDGIDTLFLLRPPSVGRDRLVAAVDAAIRMGVEHVTYLSVLGAARNPLLPHRRLERHLETSGATYTFLRASYFMQNLSEIHAPEIREHDEVFVPAGTGAVSFVDARDVGAVAALTMREPGHEDESYDLTGPEALDFETVAERFSDVLGRPVTYTDPSSVAFVRRMYARGVPLRFAVLMLGIYAPARFGRAGRVEDDVERLLDRPATSLSTFVSDYREVWEADE</sequence>
<dbReference type="InterPro" id="IPR008030">
    <property type="entry name" value="NmrA-like"/>
</dbReference>
<dbReference type="PANTHER" id="PTHR43162:SF1">
    <property type="entry name" value="PRESTALK A DIFFERENTIATION PROTEIN A"/>
    <property type="match status" value="1"/>
</dbReference>
<dbReference type="Gene3D" id="3.90.25.10">
    <property type="entry name" value="UDP-galactose 4-epimerase, domain 1"/>
    <property type="match status" value="1"/>
</dbReference>
<name>A0A1I4CW08_9EURY</name>
<evidence type="ECO:0000259" key="1">
    <source>
        <dbReference type="Pfam" id="PF05368"/>
    </source>
</evidence>
<dbReference type="AlphaFoldDB" id="A0A1I4CW08"/>
<reference evidence="3" key="1">
    <citation type="submission" date="2016-10" db="EMBL/GenBank/DDBJ databases">
        <authorList>
            <person name="Varghese N."/>
            <person name="Submissions S."/>
        </authorList>
    </citation>
    <scope>NUCLEOTIDE SEQUENCE [LARGE SCALE GENOMIC DNA]</scope>
    <source>
        <strain evidence="3">CGMCC 1.7738</strain>
    </source>
</reference>
<feature type="domain" description="NmrA-like" evidence="1">
    <location>
        <begin position="4"/>
        <end position="220"/>
    </location>
</feature>
<dbReference type="PANTHER" id="PTHR43162">
    <property type="match status" value="1"/>
</dbReference>
<dbReference type="Pfam" id="PF05368">
    <property type="entry name" value="NmrA"/>
    <property type="match status" value="1"/>
</dbReference>
<proteinExistence type="predicted"/>
<dbReference type="Proteomes" id="UP000199607">
    <property type="component" value="Unassembled WGS sequence"/>
</dbReference>
<dbReference type="SUPFAM" id="SSF51735">
    <property type="entry name" value="NAD(P)-binding Rossmann-fold domains"/>
    <property type="match status" value="1"/>
</dbReference>
<dbReference type="Gene3D" id="3.40.50.720">
    <property type="entry name" value="NAD(P)-binding Rossmann-like Domain"/>
    <property type="match status" value="1"/>
</dbReference>
<dbReference type="RefSeq" id="WP_089867512.1">
    <property type="nucleotide sequence ID" value="NZ_FOTC01000001.1"/>
</dbReference>
<dbReference type="CDD" id="cd05269">
    <property type="entry name" value="TMR_SDR_a"/>
    <property type="match status" value="1"/>
</dbReference>
<dbReference type="InterPro" id="IPR051604">
    <property type="entry name" value="Ergot_Alk_Oxidoreductase"/>
</dbReference>
<dbReference type="InterPro" id="IPR036291">
    <property type="entry name" value="NAD(P)-bd_dom_sf"/>
</dbReference>
<keyword evidence="3" id="KW-1185">Reference proteome</keyword>
<dbReference type="EMBL" id="FOTC01000001">
    <property type="protein sequence ID" value="SFK84810.1"/>
    <property type="molecule type" value="Genomic_DNA"/>
</dbReference>
<evidence type="ECO:0000313" key="3">
    <source>
        <dbReference type="Proteomes" id="UP000199607"/>
    </source>
</evidence>
<dbReference type="STRING" id="553466.SAMN04487950_1412"/>
<gene>
    <name evidence="2" type="ORF">SAMN04487950_1412</name>
</gene>
<organism evidence="2 3">
    <name type="scientific">Halogranum rubrum</name>
    <dbReference type="NCBI Taxonomy" id="553466"/>
    <lineage>
        <taxon>Archaea</taxon>
        <taxon>Methanobacteriati</taxon>
        <taxon>Methanobacteriota</taxon>
        <taxon>Stenosarchaea group</taxon>
        <taxon>Halobacteria</taxon>
        <taxon>Halobacteriales</taxon>
        <taxon>Haloferacaceae</taxon>
    </lineage>
</organism>
<evidence type="ECO:0000313" key="2">
    <source>
        <dbReference type="EMBL" id="SFK84810.1"/>
    </source>
</evidence>
<protein>
    <submittedName>
        <fullName evidence="2">Uncharacterized conserved protein YbjT, contains NAD(P)-binding and DUF2867 domains</fullName>
    </submittedName>
</protein>